<dbReference type="EMBL" id="LWHQ01000017">
    <property type="protein sequence ID" value="OAS25270.1"/>
    <property type="molecule type" value="Genomic_DNA"/>
</dbReference>
<sequence length="221" mass="24852">MTWLVVGLFSEGSTDRRFLPRIVYRTLLGIVQAEAVTAVELQEDILAYTEKPNAERADIICRDRQGVDLFVIHADASRSLADQIEARLVGQVRARARDACAMPEARIVPLIPVRETEAWMLADHDAVARVFGFSAWPERLALSWHPERAESVEDPKRALNDAVRALFGGRKGRRTPGPEGLFDQIAEEVDLRRLARLPSYQRFEADLRVGLEAIGILRRAT</sequence>
<dbReference type="AlphaFoldDB" id="A0A179SE72"/>
<accession>A0A179SE72</accession>
<proteinExistence type="predicted"/>
<dbReference type="Proteomes" id="UP000078316">
    <property type="component" value="Unassembled WGS sequence"/>
</dbReference>
<dbReference type="InterPro" id="IPR025455">
    <property type="entry name" value="DUF4276"/>
</dbReference>
<protein>
    <recommendedName>
        <fullName evidence="3">DUF4276 domain-containing protein</fullName>
    </recommendedName>
</protein>
<evidence type="ECO:0000313" key="1">
    <source>
        <dbReference type="EMBL" id="OAS25270.1"/>
    </source>
</evidence>
<evidence type="ECO:0008006" key="3">
    <source>
        <dbReference type="Google" id="ProtNLM"/>
    </source>
</evidence>
<dbReference type="OrthoDB" id="7596770at2"/>
<reference evidence="1 2" key="1">
    <citation type="submission" date="2016-04" db="EMBL/GenBank/DDBJ databases">
        <authorList>
            <person name="Evans L.H."/>
            <person name="Alamgir A."/>
            <person name="Owens N."/>
            <person name="Weber N.D."/>
            <person name="Virtaneva K."/>
            <person name="Barbian K."/>
            <person name="Babar A."/>
            <person name="Rosenke K."/>
        </authorList>
    </citation>
    <scope>NUCLEOTIDE SEQUENCE [LARGE SCALE GENOMIC DNA]</scope>
    <source>
        <strain evidence="1 2">PMB02</strain>
    </source>
</reference>
<dbReference type="STRING" id="427683.A5481_10165"/>
<dbReference type="RefSeq" id="WP_064503927.1">
    <property type="nucleotide sequence ID" value="NZ_LWHQ01000017.1"/>
</dbReference>
<dbReference type="Pfam" id="PF14103">
    <property type="entry name" value="DUF4276"/>
    <property type="match status" value="1"/>
</dbReference>
<evidence type="ECO:0000313" key="2">
    <source>
        <dbReference type="Proteomes" id="UP000078316"/>
    </source>
</evidence>
<organism evidence="1 2">
    <name type="scientific">Methylobacterium platani</name>
    <dbReference type="NCBI Taxonomy" id="427683"/>
    <lineage>
        <taxon>Bacteria</taxon>
        <taxon>Pseudomonadati</taxon>
        <taxon>Pseudomonadota</taxon>
        <taxon>Alphaproteobacteria</taxon>
        <taxon>Hyphomicrobiales</taxon>
        <taxon>Methylobacteriaceae</taxon>
        <taxon>Methylobacterium</taxon>
    </lineage>
</organism>
<name>A0A179SE72_9HYPH</name>
<comment type="caution">
    <text evidence="1">The sequence shown here is derived from an EMBL/GenBank/DDBJ whole genome shotgun (WGS) entry which is preliminary data.</text>
</comment>
<gene>
    <name evidence="1" type="ORF">A5481_10165</name>
</gene>